<organism evidence="1 2">
    <name type="scientific">Paraburkholderia kirstenboschensis</name>
    <dbReference type="NCBI Taxonomy" id="1245436"/>
    <lineage>
        <taxon>Bacteria</taxon>
        <taxon>Pseudomonadati</taxon>
        <taxon>Pseudomonadota</taxon>
        <taxon>Betaproteobacteria</taxon>
        <taxon>Burkholderiales</taxon>
        <taxon>Burkholderiaceae</taxon>
        <taxon>Paraburkholderia</taxon>
    </lineage>
</organism>
<dbReference type="Proteomes" id="UP001302652">
    <property type="component" value="Chromosome 1"/>
</dbReference>
<reference evidence="1 2" key="1">
    <citation type="submission" date="2023-10" db="EMBL/GenBank/DDBJ databases">
        <title>Surface-active antibiotics is a multifunctional adaptation for post-fire microbes.</title>
        <authorList>
            <person name="Liu M.D."/>
            <person name="Du Y."/>
            <person name="Koupaei S.K."/>
            <person name="Kim N.R."/>
            <person name="Zhang W."/>
            <person name="Traxler M.F."/>
        </authorList>
    </citation>
    <scope>NUCLEOTIDE SEQUENCE [LARGE SCALE GENOMIC DNA]</scope>
    <source>
        <strain evidence="1 2">F3</strain>
    </source>
</reference>
<sequence>MSSVALARVRSFNASQSLHISAIRPYLLRFIAHDGTRSVVAFANRDERDERGAQLLMLGAAVTLATVRRAV</sequence>
<evidence type="ECO:0000313" key="1">
    <source>
        <dbReference type="EMBL" id="WOD18565.1"/>
    </source>
</evidence>
<proteinExistence type="predicted"/>
<gene>
    <name evidence="1" type="ORF">RW095_38180</name>
</gene>
<dbReference type="RefSeq" id="WP_317020830.1">
    <property type="nucleotide sequence ID" value="NZ_CP136513.1"/>
</dbReference>
<protein>
    <submittedName>
        <fullName evidence="1">Uncharacterized protein</fullName>
    </submittedName>
</protein>
<name>A0ABZ0EN18_9BURK</name>
<keyword evidence="2" id="KW-1185">Reference proteome</keyword>
<accession>A0ABZ0EN18</accession>
<dbReference type="EMBL" id="CP136513">
    <property type="protein sequence ID" value="WOD18565.1"/>
    <property type="molecule type" value="Genomic_DNA"/>
</dbReference>
<evidence type="ECO:0000313" key="2">
    <source>
        <dbReference type="Proteomes" id="UP001302652"/>
    </source>
</evidence>